<dbReference type="InterPro" id="IPR000847">
    <property type="entry name" value="LysR_HTH_N"/>
</dbReference>
<evidence type="ECO:0000259" key="5">
    <source>
        <dbReference type="PROSITE" id="PS50931"/>
    </source>
</evidence>
<evidence type="ECO:0000256" key="1">
    <source>
        <dbReference type="ARBA" id="ARBA00009437"/>
    </source>
</evidence>
<dbReference type="AlphaFoldDB" id="A0A0P1G7N0"/>
<dbReference type="STRING" id="928856.SAMN04488049_111145"/>
<gene>
    <name evidence="6" type="primary">syrM1</name>
    <name evidence="6" type="ORF">TRM7557_01484</name>
</gene>
<evidence type="ECO:0000256" key="4">
    <source>
        <dbReference type="ARBA" id="ARBA00023163"/>
    </source>
</evidence>
<name>A0A0P1G7N0_9RHOB</name>
<organism evidence="6 7">
    <name type="scientific">Tritonibacter multivorans</name>
    <dbReference type="NCBI Taxonomy" id="928856"/>
    <lineage>
        <taxon>Bacteria</taxon>
        <taxon>Pseudomonadati</taxon>
        <taxon>Pseudomonadota</taxon>
        <taxon>Alphaproteobacteria</taxon>
        <taxon>Rhodobacterales</taxon>
        <taxon>Paracoccaceae</taxon>
        <taxon>Tritonibacter</taxon>
    </lineage>
</organism>
<sequence length="315" mass="35116">MTKFENFTTHQLRVLAHLLSNKNVTATSHFFDTSQPAVSRLLAEMRQKFGDALLVRGGDGMVVTDRGKLVLEEVEKILDQLSALVQPEGSFAPEKSDQTFSLGFTDSNMVTLVPPLVVAIKRAGPNLRTHIRAIDPEFDVVNALASRSMDVVVDCVSEYTRGMYDALRFTPLGMDDVVLLAREEHSIIDRPPRTAEEYLKLKHVAPYPTSRADKGPIDGALAAQKIPRQAQCLIPEYNLIPQVLMGSNLVFTTCRQFAEHFAAQLPLEVVPAPDFFPPMEFRLLWHEVTHRSSSAVWLRNQIQTAAKLSGLPEMP</sequence>
<protein>
    <recommendedName>
        <fullName evidence="5">HTH lysR-type domain-containing protein</fullName>
    </recommendedName>
</protein>
<dbReference type="Proteomes" id="UP000052022">
    <property type="component" value="Unassembled WGS sequence"/>
</dbReference>
<keyword evidence="2" id="KW-0805">Transcription regulation</keyword>
<dbReference type="InterPro" id="IPR005119">
    <property type="entry name" value="LysR_subst-bd"/>
</dbReference>
<keyword evidence="7" id="KW-1185">Reference proteome</keyword>
<dbReference type="OrthoDB" id="528082at2"/>
<keyword evidence="4" id="KW-0804">Transcription</keyword>
<reference evidence="6 7" key="1">
    <citation type="submission" date="2015-09" db="EMBL/GenBank/DDBJ databases">
        <authorList>
            <consortium name="Swine Surveillance"/>
        </authorList>
    </citation>
    <scope>NUCLEOTIDE SEQUENCE [LARGE SCALE GENOMIC DNA]</scope>
    <source>
        <strain evidence="6 7">CECT 7557</strain>
    </source>
</reference>
<dbReference type="SUPFAM" id="SSF53850">
    <property type="entry name" value="Periplasmic binding protein-like II"/>
    <property type="match status" value="1"/>
</dbReference>
<dbReference type="GO" id="GO:0003700">
    <property type="term" value="F:DNA-binding transcription factor activity"/>
    <property type="evidence" value="ECO:0007669"/>
    <property type="project" value="InterPro"/>
</dbReference>
<dbReference type="InterPro" id="IPR050389">
    <property type="entry name" value="LysR-type_TF"/>
</dbReference>
<evidence type="ECO:0000256" key="3">
    <source>
        <dbReference type="ARBA" id="ARBA00023125"/>
    </source>
</evidence>
<keyword evidence="3" id="KW-0238">DNA-binding</keyword>
<dbReference type="PROSITE" id="PS50931">
    <property type="entry name" value="HTH_LYSR"/>
    <property type="match status" value="1"/>
</dbReference>
<comment type="similarity">
    <text evidence="1">Belongs to the LysR transcriptional regulatory family.</text>
</comment>
<dbReference type="RefSeq" id="WP_074942064.1">
    <property type="nucleotide sequence ID" value="NZ_CYSD01000020.1"/>
</dbReference>
<proteinExistence type="inferred from homology"/>
<evidence type="ECO:0000313" key="6">
    <source>
        <dbReference type="EMBL" id="CUH77658.1"/>
    </source>
</evidence>
<accession>A0A0P1G7N0</accession>
<dbReference type="EMBL" id="CYSD01000020">
    <property type="protein sequence ID" value="CUH77658.1"/>
    <property type="molecule type" value="Genomic_DNA"/>
</dbReference>
<evidence type="ECO:0000313" key="7">
    <source>
        <dbReference type="Proteomes" id="UP000052022"/>
    </source>
</evidence>
<dbReference type="PANTHER" id="PTHR30118">
    <property type="entry name" value="HTH-TYPE TRANSCRIPTIONAL REGULATOR LEUO-RELATED"/>
    <property type="match status" value="1"/>
</dbReference>
<dbReference type="PANTHER" id="PTHR30118:SF15">
    <property type="entry name" value="TRANSCRIPTIONAL REGULATORY PROTEIN"/>
    <property type="match status" value="1"/>
</dbReference>
<dbReference type="Pfam" id="PF00126">
    <property type="entry name" value="HTH_1"/>
    <property type="match status" value="1"/>
</dbReference>
<dbReference type="Gene3D" id="3.40.190.10">
    <property type="entry name" value="Periplasmic binding protein-like II"/>
    <property type="match status" value="2"/>
</dbReference>
<feature type="domain" description="HTH lysR-type" evidence="5">
    <location>
        <begin position="7"/>
        <end position="64"/>
    </location>
</feature>
<dbReference type="InterPro" id="IPR036390">
    <property type="entry name" value="WH_DNA-bd_sf"/>
</dbReference>
<dbReference type="Gene3D" id="1.10.10.10">
    <property type="entry name" value="Winged helix-like DNA-binding domain superfamily/Winged helix DNA-binding domain"/>
    <property type="match status" value="1"/>
</dbReference>
<dbReference type="GO" id="GO:0003677">
    <property type="term" value="F:DNA binding"/>
    <property type="evidence" value="ECO:0007669"/>
    <property type="project" value="UniProtKB-KW"/>
</dbReference>
<dbReference type="SUPFAM" id="SSF46785">
    <property type="entry name" value="Winged helix' DNA-binding domain"/>
    <property type="match status" value="1"/>
</dbReference>
<dbReference type="Pfam" id="PF03466">
    <property type="entry name" value="LysR_substrate"/>
    <property type="match status" value="1"/>
</dbReference>
<evidence type="ECO:0000256" key="2">
    <source>
        <dbReference type="ARBA" id="ARBA00023015"/>
    </source>
</evidence>
<dbReference type="InterPro" id="IPR036388">
    <property type="entry name" value="WH-like_DNA-bd_sf"/>
</dbReference>